<reference evidence="1 2" key="1">
    <citation type="submission" date="2019-10" db="EMBL/GenBank/DDBJ databases">
        <authorList>
            <person name="Palmer J.M."/>
        </authorList>
    </citation>
    <scope>NUCLEOTIDE SEQUENCE [LARGE SCALE GENOMIC DNA]</scope>
    <source>
        <strain evidence="1 2">TWF694</strain>
    </source>
</reference>
<comment type="caution">
    <text evidence="1">The sequence shown here is derived from an EMBL/GenBank/DDBJ whole genome shotgun (WGS) entry which is preliminary data.</text>
</comment>
<evidence type="ECO:0000313" key="1">
    <source>
        <dbReference type="EMBL" id="KAK6539411.1"/>
    </source>
</evidence>
<dbReference type="EMBL" id="JAVHJO010000006">
    <property type="protein sequence ID" value="KAK6539411.1"/>
    <property type="molecule type" value="Genomic_DNA"/>
</dbReference>
<protein>
    <recommendedName>
        <fullName evidence="3">F-box domain-containing protein</fullName>
    </recommendedName>
</protein>
<dbReference type="AlphaFoldDB" id="A0AAV9XCL2"/>
<keyword evidence="2" id="KW-1185">Reference proteome</keyword>
<proteinExistence type="predicted"/>
<organism evidence="1 2">
    <name type="scientific">Orbilia ellipsospora</name>
    <dbReference type="NCBI Taxonomy" id="2528407"/>
    <lineage>
        <taxon>Eukaryota</taxon>
        <taxon>Fungi</taxon>
        <taxon>Dikarya</taxon>
        <taxon>Ascomycota</taxon>
        <taxon>Pezizomycotina</taxon>
        <taxon>Orbiliomycetes</taxon>
        <taxon>Orbiliales</taxon>
        <taxon>Orbiliaceae</taxon>
        <taxon>Orbilia</taxon>
    </lineage>
</organism>
<dbReference type="CDD" id="cd09917">
    <property type="entry name" value="F-box_SF"/>
    <property type="match status" value="1"/>
</dbReference>
<dbReference type="Proteomes" id="UP001365542">
    <property type="component" value="Unassembled WGS sequence"/>
</dbReference>
<gene>
    <name evidence="1" type="ORF">TWF694_009636</name>
</gene>
<evidence type="ECO:0008006" key="3">
    <source>
        <dbReference type="Google" id="ProtNLM"/>
    </source>
</evidence>
<sequence>MAKITSLPPELLAHVASYIDDADDLLSLRLTNCDLNVAARTCHLKALYESVNICIAFRSLENLVEISKHPSGVNRLVRNIKLFSHAPYIRSPPSLKRDGRRGDEEGFSLAHAVYKASEKKIWQLQRPGKKEEPVLDEDMEIGLLTTAFRNFPNLRTLDLDTDNPYPLSRTQFNLFFPSLRMEHGKRIPASFRKAQIACKGIFTYASHYNFMAPMTAAVMSDCSKISTIRQIYDGILGMQMDWFLWPENQVTKSAPVFTNLKILELTVTPDLLKGQLNSIEINKGFYSWIETVGLKLEQLKVIFQYYGSYKDRSHDMYSTALDIPTTLSLPRLKRLHLDWMVFKVEKMIGFLQNVASTLEELELGFCLTANPKNDWWRLLKALNTGFDKMQKFDVFITQEDVSVQPFFLPDILVRGNWASRKATCWVRTPTFPSWIEGGSSNHSRPAVETLKNISEELTKNTEEDSFWESMTEGNWKAEHIIHWEWPCTRPNRSPASIVRSLRSY</sequence>
<accession>A0AAV9XCL2</accession>
<name>A0AAV9XCL2_9PEZI</name>
<evidence type="ECO:0000313" key="2">
    <source>
        <dbReference type="Proteomes" id="UP001365542"/>
    </source>
</evidence>